<name>A0AAF0Y2Y7_9TREE</name>
<dbReference type="GeneID" id="87805920"/>
<keyword evidence="3" id="KW-1185">Reference proteome</keyword>
<reference evidence="2" key="1">
    <citation type="submission" date="2023-10" db="EMBL/GenBank/DDBJ databases">
        <authorList>
            <person name="Noh H."/>
        </authorList>
    </citation>
    <scope>NUCLEOTIDE SEQUENCE</scope>
    <source>
        <strain evidence="2">DUCC4014</strain>
    </source>
</reference>
<dbReference type="Proteomes" id="UP000827549">
    <property type="component" value="Chromosome 2"/>
</dbReference>
<organism evidence="2 3">
    <name type="scientific">Vanrija pseudolonga</name>
    <dbReference type="NCBI Taxonomy" id="143232"/>
    <lineage>
        <taxon>Eukaryota</taxon>
        <taxon>Fungi</taxon>
        <taxon>Dikarya</taxon>
        <taxon>Basidiomycota</taxon>
        <taxon>Agaricomycotina</taxon>
        <taxon>Tremellomycetes</taxon>
        <taxon>Trichosporonales</taxon>
        <taxon>Trichosporonaceae</taxon>
        <taxon>Vanrija</taxon>
    </lineage>
</organism>
<dbReference type="EMBL" id="CP086715">
    <property type="protein sequence ID" value="WOO79135.1"/>
    <property type="molecule type" value="Genomic_DNA"/>
</dbReference>
<dbReference type="SUPFAM" id="SSF55331">
    <property type="entry name" value="Tautomerase/MIF"/>
    <property type="match status" value="1"/>
</dbReference>
<dbReference type="Gene3D" id="3.30.429.10">
    <property type="entry name" value="Macrophage Migration Inhibitory Factor"/>
    <property type="match status" value="1"/>
</dbReference>
<dbReference type="RefSeq" id="XP_062625167.1">
    <property type="nucleotide sequence ID" value="XM_062769183.1"/>
</dbReference>
<accession>A0AAF0Y2Y7</accession>
<dbReference type="Pfam" id="PF14832">
    <property type="entry name" value="Tautomerase_3"/>
    <property type="match status" value="1"/>
</dbReference>
<feature type="domain" description="Tautomerase cis-CaaD-like" evidence="1">
    <location>
        <begin position="1"/>
        <end position="131"/>
    </location>
</feature>
<evidence type="ECO:0000313" key="2">
    <source>
        <dbReference type="EMBL" id="WOO79135.1"/>
    </source>
</evidence>
<dbReference type="InterPro" id="IPR014347">
    <property type="entry name" value="Tautomerase/MIF_sf"/>
</dbReference>
<evidence type="ECO:0000313" key="3">
    <source>
        <dbReference type="Proteomes" id="UP000827549"/>
    </source>
</evidence>
<gene>
    <name evidence="2" type="ORF">LOC62_02G002673</name>
</gene>
<evidence type="ECO:0000259" key="1">
    <source>
        <dbReference type="Pfam" id="PF14832"/>
    </source>
</evidence>
<protein>
    <recommendedName>
        <fullName evidence="1">Tautomerase cis-CaaD-like domain-containing protein</fullName>
    </recommendedName>
</protein>
<dbReference type="InterPro" id="IPR028116">
    <property type="entry name" value="Cis-CaaD-like"/>
</dbReference>
<dbReference type="AlphaFoldDB" id="A0AAF0Y2Y7"/>
<proteinExistence type="predicted"/>
<sequence length="157" mass="17023">MPTYIVKAPPGLTAAQKSTIAQAITDRHHEATGAPRFFAQVVIEEDGPAQERHLGGVPAASANTKGHIWVHGNIRSGRSKSVKETLALSIMRDIAQIADLNEAFVWVYLSEIAPTNMVEYGRVLPPPGGEEDWFASLPYELAAQLESMGTTRGNFVL</sequence>